<dbReference type="Proteomes" id="UP000006063">
    <property type="component" value="Chromosome"/>
</dbReference>
<feature type="transmembrane region" description="Helical" evidence="1">
    <location>
        <begin position="12"/>
        <end position="31"/>
    </location>
</feature>
<gene>
    <name evidence="2" type="ORF">A458_09610</name>
</gene>
<keyword evidence="1" id="KW-1133">Transmembrane helix</keyword>
<name>I4CSV9_STUST</name>
<protein>
    <submittedName>
        <fullName evidence="2">Uncharacterized protein</fullName>
    </submittedName>
</protein>
<proteinExistence type="predicted"/>
<dbReference type="KEGG" id="psc:A458_09610"/>
<dbReference type="eggNOG" id="ENOG5031591">
    <property type="taxonomic scope" value="Bacteria"/>
</dbReference>
<keyword evidence="1" id="KW-0812">Transmembrane</keyword>
<reference evidence="2 3" key="1">
    <citation type="journal article" date="2012" name="J. Bacteriol.">
        <title>Complete Genome Sequence of the Naphthalene-Degrading Bacterium Pseudomonas stutzeri AN10 (CCUG 29243).</title>
        <authorList>
            <person name="Brunet-Galmes I."/>
            <person name="Busquets A."/>
            <person name="Pena A."/>
            <person name="Gomila M."/>
            <person name="Nogales B."/>
            <person name="Garcia-Valdes E."/>
            <person name="Lalucat J."/>
            <person name="Bennasar A."/>
            <person name="Bosch R."/>
        </authorList>
    </citation>
    <scope>NUCLEOTIDE SEQUENCE [LARGE SCALE GENOMIC DNA]</scope>
    <source>
        <strain evidence="2 3">CCUG 29243</strain>
    </source>
</reference>
<dbReference type="HOGENOM" id="CLU_214955_0_1_6"/>
<dbReference type="EMBL" id="CP003677">
    <property type="protein sequence ID" value="AFM33166.1"/>
    <property type="molecule type" value="Genomic_DNA"/>
</dbReference>
<keyword evidence="1" id="KW-0472">Membrane</keyword>
<evidence type="ECO:0000313" key="3">
    <source>
        <dbReference type="Proteomes" id="UP000006063"/>
    </source>
</evidence>
<dbReference type="AlphaFoldDB" id="I4CSV9"/>
<organism evidence="2 3">
    <name type="scientific">Stutzerimonas stutzeri CCUG 29243</name>
    <dbReference type="NCBI Taxonomy" id="1196835"/>
    <lineage>
        <taxon>Bacteria</taxon>
        <taxon>Pseudomonadati</taxon>
        <taxon>Pseudomonadota</taxon>
        <taxon>Gammaproteobacteria</taxon>
        <taxon>Pseudomonadales</taxon>
        <taxon>Pseudomonadaceae</taxon>
        <taxon>Stutzerimonas</taxon>
    </lineage>
</organism>
<evidence type="ECO:0000313" key="2">
    <source>
        <dbReference type="EMBL" id="AFM33166.1"/>
    </source>
</evidence>
<sequence length="33" mass="3677">MRNEQRDSVVDAAAIFSLIMLAVGTAIFWVSHQ</sequence>
<evidence type="ECO:0000256" key="1">
    <source>
        <dbReference type="SAM" id="Phobius"/>
    </source>
</evidence>
<accession>I4CSV9</accession>